<keyword evidence="5 7" id="KW-0472">Membrane</keyword>
<comment type="catalytic activity">
    <reaction evidence="7">
        <text>Na(+)(in) + 2 H(+)(out) = Na(+)(out) + 2 H(+)(in)</text>
        <dbReference type="Rhea" id="RHEA:29251"/>
        <dbReference type="ChEBI" id="CHEBI:15378"/>
        <dbReference type="ChEBI" id="CHEBI:29101"/>
    </reaction>
</comment>
<accession>A0ABV2B3I2</accession>
<dbReference type="NCBIfam" id="TIGR00773">
    <property type="entry name" value="NhaA"/>
    <property type="match status" value="1"/>
</dbReference>
<dbReference type="HAMAP" id="MF_01844">
    <property type="entry name" value="NhaA"/>
    <property type="match status" value="1"/>
</dbReference>
<keyword evidence="3 7" id="KW-0812">Transmembrane</keyword>
<feature type="transmembrane region" description="Helical" evidence="7">
    <location>
        <begin position="87"/>
        <end position="107"/>
    </location>
</feature>
<comment type="subcellular location">
    <subcellularLocation>
        <location evidence="1">Cell inner membrane</location>
        <topology evidence="1">Multi-pass membrane protein</topology>
    </subcellularLocation>
    <subcellularLocation>
        <location evidence="7">Cell membrane</location>
        <topology evidence="7">Multi-pass membrane protein</topology>
    </subcellularLocation>
</comment>
<proteinExistence type="inferred from homology"/>
<dbReference type="Gene3D" id="1.20.1530.10">
    <property type="entry name" value="Na+/H+ antiporter like domain"/>
    <property type="match status" value="1"/>
</dbReference>
<feature type="transmembrane region" description="Helical" evidence="7">
    <location>
        <begin position="27"/>
        <end position="50"/>
    </location>
</feature>
<reference evidence="8 9" key="1">
    <citation type="submission" date="2013-03" db="EMBL/GenBank/DDBJ databases">
        <title>Salinisphaera dokdonensis CL-ES53 Genome Sequencing.</title>
        <authorList>
            <person name="Li C."/>
            <person name="Lai Q."/>
            <person name="Shao Z."/>
        </authorList>
    </citation>
    <scope>NUCLEOTIDE SEQUENCE [LARGE SCALE GENOMIC DNA]</scope>
    <source>
        <strain evidence="8 9">CL-ES53</strain>
    </source>
</reference>
<protein>
    <recommendedName>
        <fullName evidence="7">Na(+)/H(+) antiporter NhaA</fullName>
    </recommendedName>
    <alternativeName>
        <fullName evidence="7">Sodium/proton antiporter NhaA</fullName>
    </alternativeName>
</protein>
<keyword evidence="7" id="KW-0406">Ion transport</keyword>
<comment type="similarity">
    <text evidence="7">Belongs to the NhaA Na(+)/H(+) (TC 2.A.33) antiporter family.</text>
</comment>
<keyword evidence="2 7" id="KW-1003">Cell membrane</keyword>
<keyword evidence="7" id="KW-0050">Antiport</keyword>
<gene>
    <name evidence="7" type="primary">nhaA</name>
    <name evidence="8" type="ORF">SADO_14428</name>
</gene>
<evidence type="ECO:0000256" key="2">
    <source>
        <dbReference type="ARBA" id="ARBA00022475"/>
    </source>
</evidence>
<comment type="caution">
    <text evidence="8">The sequence shown here is derived from an EMBL/GenBank/DDBJ whole genome shotgun (WGS) entry which is preliminary data.</text>
</comment>
<dbReference type="Proteomes" id="UP001460888">
    <property type="component" value="Unassembled WGS sequence"/>
</dbReference>
<evidence type="ECO:0000256" key="6">
    <source>
        <dbReference type="ARBA" id="ARBA00023201"/>
    </source>
</evidence>
<feature type="transmembrane region" description="Helical" evidence="7">
    <location>
        <begin position="56"/>
        <end position="75"/>
    </location>
</feature>
<keyword evidence="4 7" id="KW-1133">Transmembrane helix</keyword>
<evidence type="ECO:0000256" key="3">
    <source>
        <dbReference type="ARBA" id="ARBA00022692"/>
    </source>
</evidence>
<evidence type="ECO:0000256" key="1">
    <source>
        <dbReference type="ARBA" id="ARBA00004429"/>
    </source>
</evidence>
<dbReference type="EMBL" id="APND01000004">
    <property type="protein sequence ID" value="MES1930457.1"/>
    <property type="molecule type" value="Genomic_DNA"/>
</dbReference>
<evidence type="ECO:0000256" key="5">
    <source>
        <dbReference type="ARBA" id="ARBA00023136"/>
    </source>
</evidence>
<feature type="transmembrane region" description="Helical" evidence="7">
    <location>
        <begin position="113"/>
        <end position="129"/>
    </location>
</feature>
<dbReference type="Pfam" id="PF06965">
    <property type="entry name" value="Na_H_antiport_1"/>
    <property type="match status" value="1"/>
</dbReference>
<keyword evidence="6 7" id="KW-0739">Sodium transport</keyword>
<keyword evidence="7" id="KW-0915">Sodium</keyword>
<evidence type="ECO:0000256" key="7">
    <source>
        <dbReference type="HAMAP-Rule" id="MF_01844"/>
    </source>
</evidence>
<comment type="function">
    <text evidence="7">Na(+)/H(+) antiporter that extrudes sodium in exchange for external protons.</text>
</comment>
<feature type="transmembrane region" description="Helical" evidence="7">
    <location>
        <begin position="255"/>
        <end position="281"/>
    </location>
</feature>
<dbReference type="PANTHER" id="PTHR30341:SF0">
    <property type="entry name" value="NA(+)_H(+) ANTIPORTER NHAA"/>
    <property type="match status" value="1"/>
</dbReference>
<keyword evidence="7" id="KW-0813">Transport</keyword>
<evidence type="ECO:0000256" key="4">
    <source>
        <dbReference type="ARBA" id="ARBA00022989"/>
    </source>
</evidence>
<sequence length="367" mass="38896">MALFFFHVSLEVKYEFLRGALSTRDKAVLPVVAALGGMLAPVAVFLILNLPAGDPGGWAVPMATDVAFAIALLTLLGKRVPPSWRAFLLALAVIDDVGTVAVIALFYSAKITIIPLLVVAFGLALVYAMRRAGVHAFLVYWLVGAAIWLAMEKSGVHPTVAGVLLGFLTPLSAPRHTHSYNEQAAERIPHLLREASSSKRRLLEELERVRRGALSPLNILQHRLEPWVLFLIMPAFALANAGVDLSEISLADNASLWVLVGSGVGLVVGKPLGVVMAVRLATLSSRTKLPDGLSWSALTGLGLLAGVGFTIALFLTSLAFTDPAIASAARVGILAGSLIAALAGLGLLWLVLHKNDENRVAQSKHVA</sequence>
<dbReference type="InterPro" id="IPR023171">
    <property type="entry name" value="Na/H_antiporter_dom_sf"/>
</dbReference>
<dbReference type="InterPro" id="IPR004670">
    <property type="entry name" value="NhaA"/>
</dbReference>
<name>A0ABV2B3I2_9GAMM</name>
<feature type="transmembrane region" description="Helical" evidence="7">
    <location>
        <begin position="224"/>
        <end position="243"/>
    </location>
</feature>
<keyword evidence="9" id="KW-1185">Reference proteome</keyword>
<dbReference type="PANTHER" id="PTHR30341">
    <property type="entry name" value="SODIUM ION/PROTON ANTIPORTER NHAA-RELATED"/>
    <property type="match status" value="1"/>
</dbReference>
<feature type="transmembrane region" description="Helical" evidence="7">
    <location>
        <begin position="134"/>
        <end position="150"/>
    </location>
</feature>
<feature type="transmembrane region" description="Helical" evidence="7">
    <location>
        <begin position="293"/>
        <end position="320"/>
    </location>
</feature>
<organism evidence="8 9">
    <name type="scientific">Salinisphaera dokdonensis CL-ES53</name>
    <dbReference type="NCBI Taxonomy" id="1304272"/>
    <lineage>
        <taxon>Bacteria</taxon>
        <taxon>Pseudomonadati</taxon>
        <taxon>Pseudomonadota</taxon>
        <taxon>Gammaproteobacteria</taxon>
        <taxon>Salinisphaerales</taxon>
        <taxon>Salinisphaeraceae</taxon>
        <taxon>Salinisphaera</taxon>
    </lineage>
</organism>
<evidence type="ECO:0000313" key="8">
    <source>
        <dbReference type="EMBL" id="MES1930457.1"/>
    </source>
</evidence>
<feature type="transmembrane region" description="Helical" evidence="7">
    <location>
        <begin position="332"/>
        <end position="352"/>
    </location>
</feature>
<evidence type="ECO:0000313" key="9">
    <source>
        <dbReference type="Proteomes" id="UP001460888"/>
    </source>
</evidence>